<accession>A0A024K063</accession>
<reference evidence="2 3" key="3">
    <citation type="submission" date="2016-01" db="EMBL/GenBank/DDBJ databases">
        <title>The new phylogeny of the genus Mycobacterium.</title>
        <authorList>
            <person name="Tarcisio F."/>
            <person name="Conor M."/>
            <person name="Antonella G."/>
            <person name="Elisabetta G."/>
            <person name="Giulia F.S."/>
            <person name="Sara T."/>
            <person name="Anna F."/>
            <person name="Clotilde B."/>
            <person name="Roberto B."/>
            <person name="Veronica D.S."/>
            <person name="Fabio R."/>
            <person name="Monica P."/>
            <person name="Olivier J."/>
            <person name="Enrico T."/>
            <person name="Nicola S."/>
        </authorList>
    </citation>
    <scope>NUCLEOTIDE SEQUENCE [LARGE SCALE GENOMIC DNA]</scope>
    <source>
        <strain evidence="2 3">DSM 44626</strain>
    </source>
</reference>
<dbReference type="AlphaFoldDB" id="A0A024K063"/>
<evidence type="ECO:0000313" key="1">
    <source>
        <dbReference type="EMBL" id="CDO89184.1"/>
    </source>
</evidence>
<reference evidence="1" key="2">
    <citation type="submission" date="2014-04" db="EMBL/GenBank/DDBJ databases">
        <authorList>
            <person name="Urmite Genomes U."/>
        </authorList>
    </citation>
    <scope>NUCLEOTIDE SEQUENCE</scope>
    <source>
        <strain evidence="1">DSM 44626</strain>
    </source>
</reference>
<dbReference type="EMBL" id="LQPY01000015">
    <property type="protein sequence ID" value="ORX05151.1"/>
    <property type="molecule type" value="Genomic_DNA"/>
</dbReference>
<dbReference type="EMBL" id="HG964446">
    <property type="protein sequence ID" value="CDO89184.1"/>
    <property type="molecule type" value="Genomic_DNA"/>
</dbReference>
<reference evidence="1" key="1">
    <citation type="journal article" date="2014" name="Genome Announc.">
        <title>Draft Genome Sequence of Mycobacterium triplex DSM 44626.</title>
        <authorList>
            <person name="Sassi M."/>
            <person name="Croce O."/>
            <person name="Robert C."/>
            <person name="Raoult D."/>
            <person name="Drancourt M."/>
        </authorList>
    </citation>
    <scope>NUCLEOTIDE SEQUENCE [LARGE SCALE GENOMIC DNA]</scope>
    <source>
        <strain evidence="1">DSM 44626</strain>
    </source>
</reference>
<sequence>MRQRHRRLRSSRGLFWWKFGAVDQTHGRIVLVHRLEHMVLENLIVDGRLKYLADVQALSLRELARRKTSSF</sequence>
<gene>
    <name evidence="2" type="ORF">AWC29_11935</name>
    <name evidence="1" type="ORF">BN973_03556</name>
</gene>
<dbReference type="Proteomes" id="UP000193710">
    <property type="component" value="Unassembled WGS sequence"/>
</dbReference>
<evidence type="ECO:0000313" key="2">
    <source>
        <dbReference type="EMBL" id="ORX05151.1"/>
    </source>
</evidence>
<dbReference type="Proteomes" id="UP000028880">
    <property type="component" value="Unassembled WGS sequence"/>
</dbReference>
<protein>
    <submittedName>
        <fullName evidence="1">Uncharacterized protein</fullName>
    </submittedName>
</protein>
<proteinExistence type="predicted"/>
<evidence type="ECO:0000313" key="3">
    <source>
        <dbReference type="Proteomes" id="UP000193710"/>
    </source>
</evidence>
<keyword evidence="3" id="KW-1185">Reference proteome</keyword>
<name>A0A024K063_9MYCO</name>
<organism evidence="1">
    <name type="scientific">Mycobacterium triplex</name>
    <dbReference type="NCBI Taxonomy" id="47839"/>
    <lineage>
        <taxon>Bacteria</taxon>
        <taxon>Bacillati</taxon>
        <taxon>Actinomycetota</taxon>
        <taxon>Actinomycetes</taxon>
        <taxon>Mycobacteriales</taxon>
        <taxon>Mycobacteriaceae</taxon>
        <taxon>Mycobacterium</taxon>
        <taxon>Mycobacterium simiae complex</taxon>
    </lineage>
</organism>
<dbReference type="HOGENOM" id="CLU_2735779_0_0_11"/>